<protein>
    <submittedName>
        <fullName evidence="2">Uncharacterized protein</fullName>
    </submittedName>
</protein>
<dbReference type="Proteomes" id="UP000693946">
    <property type="component" value="Linkage Group LG1"/>
</dbReference>
<feature type="region of interest" description="Disordered" evidence="1">
    <location>
        <begin position="98"/>
        <end position="120"/>
    </location>
</feature>
<evidence type="ECO:0000256" key="1">
    <source>
        <dbReference type="SAM" id="MobiDB-lite"/>
    </source>
</evidence>
<accession>A0AAV6T399</accession>
<sequence>MEGEGKGQGKRKEKQVQRSKDNVVSVRPSLHLLLVTEQFKNTLPLPVSTQRTRQLQNDNTVTGKSLPATHQYHRWRERRRVMGDVSVMHLLMNRRGYSDASAAHRRNDTGRLERTGPYDPSDVLHDRSTLVIIANPRGNLNHTLRIILEASPGLTVSRVDSEVEKCARMEDEERGINHRRGKIPKMRH</sequence>
<reference evidence="2 3" key="1">
    <citation type="journal article" date="2021" name="Sci. Rep.">
        <title>Chromosome anchoring in Senegalese sole (Solea senegalensis) reveals sex-associated markers and genome rearrangements in flatfish.</title>
        <authorList>
            <person name="Guerrero-Cozar I."/>
            <person name="Gomez-Garrido J."/>
            <person name="Berbel C."/>
            <person name="Martinez-Blanch J.F."/>
            <person name="Alioto T."/>
            <person name="Claros M.G."/>
            <person name="Gagnaire P.A."/>
            <person name="Manchado M."/>
        </authorList>
    </citation>
    <scope>NUCLEOTIDE SEQUENCE [LARGE SCALE GENOMIC DNA]</scope>
    <source>
        <strain evidence="2">Sse05_10M</strain>
    </source>
</reference>
<proteinExistence type="predicted"/>
<organism evidence="2 3">
    <name type="scientific">Solea senegalensis</name>
    <name type="common">Senegalese sole</name>
    <dbReference type="NCBI Taxonomy" id="28829"/>
    <lineage>
        <taxon>Eukaryota</taxon>
        <taxon>Metazoa</taxon>
        <taxon>Chordata</taxon>
        <taxon>Craniata</taxon>
        <taxon>Vertebrata</taxon>
        <taxon>Euteleostomi</taxon>
        <taxon>Actinopterygii</taxon>
        <taxon>Neopterygii</taxon>
        <taxon>Teleostei</taxon>
        <taxon>Neoteleostei</taxon>
        <taxon>Acanthomorphata</taxon>
        <taxon>Carangaria</taxon>
        <taxon>Pleuronectiformes</taxon>
        <taxon>Pleuronectoidei</taxon>
        <taxon>Soleidae</taxon>
        <taxon>Solea</taxon>
    </lineage>
</organism>
<evidence type="ECO:0000313" key="3">
    <source>
        <dbReference type="Proteomes" id="UP000693946"/>
    </source>
</evidence>
<feature type="compositionally biased region" description="Basic and acidic residues" evidence="1">
    <location>
        <begin position="105"/>
        <end position="120"/>
    </location>
</feature>
<evidence type="ECO:0000313" key="2">
    <source>
        <dbReference type="EMBL" id="KAG7523943.1"/>
    </source>
</evidence>
<keyword evidence="3" id="KW-1185">Reference proteome</keyword>
<dbReference type="EMBL" id="JAGKHQ010000001">
    <property type="protein sequence ID" value="KAG7523943.1"/>
    <property type="molecule type" value="Genomic_DNA"/>
</dbReference>
<gene>
    <name evidence="2" type="ORF">JOB18_004840</name>
</gene>
<dbReference type="AlphaFoldDB" id="A0AAV6T399"/>
<feature type="region of interest" description="Disordered" evidence="1">
    <location>
        <begin position="1"/>
        <end position="23"/>
    </location>
</feature>
<name>A0AAV6T399_SOLSE</name>
<comment type="caution">
    <text evidence="2">The sequence shown here is derived from an EMBL/GenBank/DDBJ whole genome shotgun (WGS) entry which is preliminary data.</text>
</comment>